<sequence>MQALLIPLLGLFARYFIARALVGAGLSVITYMVLNSFVQELKDLLQGYFYDIPSNFFYVVHLLKFDFYLSTIISCYTIAMSVKSAKLMIGKA</sequence>
<keyword evidence="1" id="KW-1133">Transmembrane helix</keyword>
<evidence type="ECO:0000313" key="3">
    <source>
        <dbReference type="Proteomes" id="UP000013209"/>
    </source>
</evidence>
<reference evidence="2 3" key="1">
    <citation type="submission" date="2013-02" db="EMBL/GenBank/DDBJ databases">
        <title>The Genome Sequence of Acinetobacter sp. CIP 56.2.</title>
        <authorList>
            <consortium name="The Broad Institute Genome Sequencing Platform"/>
            <consortium name="The Broad Institute Genome Sequencing Center for Infectious Disease"/>
            <person name="Cerqueira G."/>
            <person name="Feldgarden M."/>
            <person name="Courvalin P."/>
            <person name="Perichon B."/>
            <person name="Grillot-Courvalin C."/>
            <person name="Clermont D."/>
            <person name="Rocha E."/>
            <person name="Yoon E.-J."/>
            <person name="Nemec A."/>
            <person name="Walker B."/>
            <person name="Young S.K."/>
            <person name="Zeng Q."/>
            <person name="Gargeya S."/>
            <person name="Fitzgerald M."/>
            <person name="Haas B."/>
            <person name="Abouelleil A."/>
            <person name="Alvarado L."/>
            <person name="Arachchi H.M."/>
            <person name="Berlin A.M."/>
            <person name="Chapman S.B."/>
            <person name="Dewar J."/>
            <person name="Goldberg J."/>
            <person name="Griggs A."/>
            <person name="Gujja S."/>
            <person name="Hansen M."/>
            <person name="Howarth C."/>
            <person name="Imamovic A."/>
            <person name="Larimer J."/>
            <person name="McCowan C."/>
            <person name="Murphy C."/>
            <person name="Neiman D."/>
            <person name="Pearson M."/>
            <person name="Priest M."/>
            <person name="Roberts A."/>
            <person name="Saif S."/>
            <person name="Shea T."/>
            <person name="Sisk P."/>
            <person name="Sykes S."/>
            <person name="Wortman J."/>
            <person name="Nusbaum C."/>
            <person name="Birren B."/>
        </authorList>
    </citation>
    <scope>NUCLEOTIDE SEQUENCE [LARGE SCALE GENOMIC DNA]</scope>
    <source>
        <strain evidence="2 3">CIP 56.2</strain>
    </source>
</reference>
<feature type="transmembrane region" description="Helical" evidence="1">
    <location>
        <begin position="12"/>
        <end position="34"/>
    </location>
</feature>
<evidence type="ECO:0000256" key="1">
    <source>
        <dbReference type="SAM" id="Phobius"/>
    </source>
</evidence>
<dbReference type="PATRIC" id="fig|1144672.3.peg.3211"/>
<comment type="caution">
    <text evidence="2">The sequence shown here is derived from an EMBL/GenBank/DDBJ whole genome shotgun (WGS) entry which is preliminary data.</text>
</comment>
<dbReference type="RefSeq" id="WP_004807151.1">
    <property type="nucleotide sequence ID" value="NZ_KB849440.1"/>
</dbReference>
<dbReference type="InterPro" id="IPR019670">
    <property type="entry name" value="DUF2523"/>
</dbReference>
<name>N8W882_9GAMM</name>
<protein>
    <recommendedName>
        <fullName evidence="4">DUF2523 domain-containing protein</fullName>
    </recommendedName>
</protein>
<organism evidence="2 3">
    <name type="scientific">Acinetobacter higginsii</name>
    <dbReference type="NCBI Taxonomy" id="70347"/>
    <lineage>
        <taxon>Bacteria</taxon>
        <taxon>Pseudomonadati</taxon>
        <taxon>Pseudomonadota</taxon>
        <taxon>Gammaproteobacteria</taxon>
        <taxon>Moraxellales</taxon>
        <taxon>Moraxellaceae</taxon>
        <taxon>Acinetobacter</taxon>
    </lineage>
</organism>
<evidence type="ECO:0000313" key="2">
    <source>
        <dbReference type="EMBL" id="ENV08272.1"/>
    </source>
</evidence>
<dbReference type="HOGENOM" id="CLU_186544_0_0_6"/>
<keyword evidence="1" id="KW-0472">Membrane</keyword>
<evidence type="ECO:0008006" key="4">
    <source>
        <dbReference type="Google" id="ProtNLM"/>
    </source>
</evidence>
<keyword evidence="1" id="KW-0812">Transmembrane</keyword>
<dbReference type="AlphaFoldDB" id="N8W882"/>
<accession>N8W882</accession>
<dbReference type="eggNOG" id="ENOG50302X3">
    <property type="taxonomic scope" value="Bacteria"/>
</dbReference>
<dbReference type="STRING" id="1144672.F966_03335"/>
<dbReference type="Pfam" id="PF10734">
    <property type="entry name" value="DUF2523"/>
    <property type="match status" value="1"/>
</dbReference>
<gene>
    <name evidence="2" type="ORF">F966_03335</name>
</gene>
<dbReference type="Proteomes" id="UP000013209">
    <property type="component" value="Unassembled WGS sequence"/>
</dbReference>
<proteinExistence type="predicted"/>
<dbReference type="EMBL" id="APPH01000017">
    <property type="protein sequence ID" value="ENV08272.1"/>
    <property type="molecule type" value="Genomic_DNA"/>
</dbReference>
<feature type="transmembrane region" description="Helical" evidence="1">
    <location>
        <begin position="56"/>
        <end position="79"/>
    </location>
</feature>